<accession>A0A382TAF8</accession>
<proteinExistence type="predicted"/>
<gene>
    <name evidence="1" type="ORF">METZ01_LOCUS371321</name>
</gene>
<dbReference type="EMBL" id="UINC01134740">
    <property type="protein sequence ID" value="SVD18467.1"/>
    <property type="molecule type" value="Genomic_DNA"/>
</dbReference>
<evidence type="ECO:0000313" key="1">
    <source>
        <dbReference type="EMBL" id="SVD18467.1"/>
    </source>
</evidence>
<dbReference type="AlphaFoldDB" id="A0A382TAF8"/>
<sequence>VVSTFENWERKLRRESAIEPTSKPAVVHIATTTSGAAIEACLPSGAVLRFSASVDADYVARLLCGVLAQSSKLCLQT</sequence>
<reference evidence="1" key="1">
    <citation type="submission" date="2018-05" db="EMBL/GenBank/DDBJ databases">
        <authorList>
            <person name="Lanie J.A."/>
            <person name="Ng W.-L."/>
            <person name="Kazmierczak K.M."/>
            <person name="Andrzejewski T.M."/>
            <person name="Davidsen T.M."/>
            <person name="Wayne K.J."/>
            <person name="Tettelin H."/>
            <person name="Glass J.I."/>
            <person name="Rusch D."/>
            <person name="Podicherti R."/>
            <person name="Tsui H.-C.T."/>
            <person name="Winkler M.E."/>
        </authorList>
    </citation>
    <scope>NUCLEOTIDE SEQUENCE</scope>
</reference>
<name>A0A382TAF8_9ZZZZ</name>
<protein>
    <submittedName>
        <fullName evidence="1">Uncharacterized protein</fullName>
    </submittedName>
</protein>
<feature type="non-terminal residue" evidence="1">
    <location>
        <position position="1"/>
    </location>
</feature>
<organism evidence="1">
    <name type="scientific">marine metagenome</name>
    <dbReference type="NCBI Taxonomy" id="408172"/>
    <lineage>
        <taxon>unclassified sequences</taxon>
        <taxon>metagenomes</taxon>
        <taxon>ecological metagenomes</taxon>
    </lineage>
</organism>